<dbReference type="SUPFAM" id="SSF51395">
    <property type="entry name" value="FMN-linked oxidoreductases"/>
    <property type="match status" value="1"/>
</dbReference>
<comment type="similarity">
    <text evidence="1 2">Belongs to the glutamate synthase family.</text>
</comment>
<evidence type="ECO:0000313" key="5">
    <source>
        <dbReference type="EMBL" id="MBO1518174.1"/>
    </source>
</evidence>
<proteinExistence type="inferred from homology"/>
<keyword evidence="3" id="KW-0812">Transmembrane</keyword>
<evidence type="ECO:0000259" key="4">
    <source>
        <dbReference type="Pfam" id="PF01645"/>
    </source>
</evidence>
<keyword evidence="6" id="KW-1185">Reference proteome</keyword>
<reference evidence="5 6" key="1">
    <citation type="submission" date="2021-03" db="EMBL/GenBank/DDBJ databases">
        <title>Oceanisphaera sp. nov., isolated from the intestine.</title>
        <authorList>
            <person name="Zhao L.-H."/>
            <person name="Shi L.-F."/>
        </authorList>
    </citation>
    <scope>NUCLEOTIDE SEQUENCE [LARGE SCALE GENOMIC DNA]</scope>
    <source>
        <strain evidence="5 6">DM8</strain>
    </source>
</reference>
<dbReference type="PANTHER" id="PTHR43819:SF1">
    <property type="entry name" value="ARCHAEAL-TYPE GLUTAMATE SYNTHASE [NADPH]"/>
    <property type="match status" value="1"/>
</dbReference>
<sequence length="508" mass="55581">MSETWTQAAVIFIVVVGTVLLLTLIGLSVTGIKMYREDKRQSAHSIRRNYPIIGRFRYIFEHLGEFFRQYFFAMDREEMPFNRAQRAWVYRAAKNVNNTVAFGSTRDISKPGTYYFLNCPFPTLEKDAAQTQPMRIGTHCRTPYDAPSFFNISAMSFGALSKPAVQALSEGAAKAGCWLNTGEGGLSKYHLAGGGDIVFQIGTAKYGVRDEQGNLDDEKLRALADLKQVKMFEIKLSQGAKPGKGGILPAEKVTAEIAKIRGIPEGVASISPNRHPDIGCIDTLLDFVAHVREVTGKPVGFKLVLGTTSWLKEFCERVTARGVESAPDFITLDSSDGGTGAAPMPLMDSVGLPLRDSLPLLVNQLIRYQLRDRVRVIASGKLINPTEVAAAICMGADFVTSARGFLFGLGCIQALQCNKNTCPTGITTHNPRLQQGLVSDVKATRIAHYHKNLVHEIESIAHSCGVAEPRLLNREHAAVVVDGGAVALNLLYPETSRRLKPEIMEKGN</sequence>
<dbReference type="EMBL" id="JAGDFX010000001">
    <property type="protein sequence ID" value="MBO1518174.1"/>
    <property type="molecule type" value="Genomic_DNA"/>
</dbReference>
<keyword evidence="3" id="KW-0472">Membrane</keyword>
<gene>
    <name evidence="5" type="ORF">J3U76_00765</name>
</gene>
<evidence type="ECO:0000256" key="1">
    <source>
        <dbReference type="ARBA" id="ARBA00009716"/>
    </source>
</evidence>
<feature type="transmembrane region" description="Helical" evidence="3">
    <location>
        <begin position="6"/>
        <end position="32"/>
    </location>
</feature>
<dbReference type="PIRSF" id="PIRSF006429">
    <property type="entry name" value="GOGAT_lg_2"/>
    <property type="match status" value="1"/>
</dbReference>
<dbReference type="Proteomes" id="UP000664882">
    <property type="component" value="Unassembled WGS sequence"/>
</dbReference>
<accession>A0ABS3NC46</accession>
<dbReference type="InterPro" id="IPR002932">
    <property type="entry name" value="Glu_synthdom"/>
</dbReference>
<dbReference type="PANTHER" id="PTHR43819">
    <property type="entry name" value="ARCHAEAL-TYPE GLUTAMATE SYNTHASE [NADPH]"/>
    <property type="match status" value="1"/>
</dbReference>
<keyword evidence="3" id="KW-1133">Transmembrane helix</keyword>
<dbReference type="Pfam" id="PF01645">
    <property type="entry name" value="Glu_synthase"/>
    <property type="match status" value="1"/>
</dbReference>
<evidence type="ECO:0000313" key="6">
    <source>
        <dbReference type="Proteomes" id="UP000664882"/>
    </source>
</evidence>
<evidence type="ECO:0000256" key="3">
    <source>
        <dbReference type="SAM" id="Phobius"/>
    </source>
</evidence>
<organism evidence="5 6">
    <name type="scientific">Oceanisphaera pacifica</name>
    <dbReference type="NCBI Taxonomy" id="2818389"/>
    <lineage>
        <taxon>Bacteria</taxon>
        <taxon>Pseudomonadati</taxon>
        <taxon>Pseudomonadota</taxon>
        <taxon>Gammaproteobacteria</taxon>
        <taxon>Aeromonadales</taxon>
        <taxon>Aeromonadaceae</taxon>
        <taxon>Oceanisphaera</taxon>
    </lineage>
</organism>
<name>A0ABS3NC46_9GAMM</name>
<protein>
    <submittedName>
        <fullName evidence="5">FMN-binding glutamate synthase family protein</fullName>
    </submittedName>
</protein>
<dbReference type="Gene3D" id="3.20.20.70">
    <property type="entry name" value="Aldolase class I"/>
    <property type="match status" value="1"/>
</dbReference>
<dbReference type="InterPro" id="IPR013785">
    <property type="entry name" value="Aldolase_TIM"/>
</dbReference>
<feature type="domain" description="Glutamate synthase" evidence="4">
    <location>
        <begin position="134"/>
        <end position="466"/>
    </location>
</feature>
<dbReference type="InterPro" id="IPR024188">
    <property type="entry name" value="GltB"/>
</dbReference>
<dbReference type="RefSeq" id="WP_208003760.1">
    <property type="nucleotide sequence ID" value="NZ_JAGDFX010000001.1"/>
</dbReference>
<dbReference type="CDD" id="cd02808">
    <property type="entry name" value="GltS_FMN"/>
    <property type="match status" value="1"/>
</dbReference>
<comment type="caution">
    <text evidence="5">The sequence shown here is derived from an EMBL/GenBank/DDBJ whole genome shotgun (WGS) entry which is preliminary data.</text>
</comment>
<evidence type="ECO:0000256" key="2">
    <source>
        <dbReference type="PIRNR" id="PIRNR006429"/>
    </source>
</evidence>